<proteinExistence type="predicted"/>
<name>A0A7R9J3C0_TIMCA</name>
<dbReference type="Gene3D" id="2.30.29.30">
    <property type="entry name" value="Pleckstrin-homology domain (PH domain)/Phosphotyrosine-binding domain (PTB)"/>
    <property type="match status" value="1"/>
</dbReference>
<dbReference type="SUPFAM" id="SSF50729">
    <property type="entry name" value="PH domain-like"/>
    <property type="match status" value="1"/>
</dbReference>
<dbReference type="PROSITE" id="PS51257">
    <property type="entry name" value="PROKAR_LIPOPROTEIN"/>
    <property type="match status" value="1"/>
</dbReference>
<protein>
    <submittedName>
        <fullName evidence="1">(California timema) hypothetical protein</fullName>
    </submittedName>
</protein>
<dbReference type="AlphaFoldDB" id="A0A7R9J3C0"/>
<sequence length="69" mass="7878">MENGWARLDCICSCCLSASACLQYMITGSSLIKVRPNSRQYHRFFTLSEDMNTLKWTPTNKKTAKAVRT</sequence>
<dbReference type="InterPro" id="IPR011993">
    <property type="entry name" value="PH-like_dom_sf"/>
</dbReference>
<accession>A0A7R9J3C0</accession>
<gene>
    <name evidence="1" type="ORF">TCMB3V08_LOCUS4586</name>
</gene>
<dbReference type="EMBL" id="OE180771">
    <property type="protein sequence ID" value="CAD7571924.1"/>
    <property type="molecule type" value="Genomic_DNA"/>
</dbReference>
<evidence type="ECO:0000313" key="1">
    <source>
        <dbReference type="EMBL" id="CAD7571924.1"/>
    </source>
</evidence>
<reference evidence="1" key="1">
    <citation type="submission" date="2020-11" db="EMBL/GenBank/DDBJ databases">
        <authorList>
            <person name="Tran Van P."/>
        </authorList>
    </citation>
    <scope>NUCLEOTIDE SEQUENCE</scope>
</reference>
<organism evidence="1">
    <name type="scientific">Timema californicum</name>
    <name type="common">California timema</name>
    <name type="synonym">Walking stick</name>
    <dbReference type="NCBI Taxonomy" id="61474"/>
    <lineage>
        <taxon>Eukaryota</taxon>
        <taxon>Metazoa</taxon>
        <taxon>Ecdysozoa</taxon>
        <taxon>Arthropoda</taxon>
        <taxon>Hexapoda</taxon>
        <taxon>Insecta</taxon>
        <taxon>Pterygota</taxon>
        <taxon>Neoptera</taxon>
        <taxon>Polyneoptera</taxon>
        <taxon>Phasmatodea</taxon>
        <taxon>Timematodea</taxon>
        <taxon>Timematoidea</taxon>
        <taxon>Timematidae</taxon>
        <taxon>Timema</taxon>
    </lineage>
</organism>